<reference evidence="1 2" key="1">
    <citation type="journal article" date="2015" name="Genome Announc.">
        <title>Draft Genome Sequences of Leptospira santarosai Strains U160, U164, and U233, Isolated from Asymptomatic Cattle.</title>
        <authorList>
            <person name="Kremer F.S."/>
            <person name="Eslabao M.R."/>
            <person name="Provisor M."/>
            <person name="Woloski R.D."/>
            <person name="Ramires O.V."/>
            <person name="Moreno L.Z."/>
            <person name="Moreno A.M."/>
            <person name="Hamond C."/>
            <person name="Lilenbaum W."/>
            <person name="Dellagostin O.A."/>
        </authorList>
    </citation>
    <scope>NUCLEOTIDE SEQUENCE [LARGE SCALE GENOMIC DNA]</scope>
    <source>
        <strain evidence="1 2">U160</strain>
    </source>
</reference>
<organism evidence="1 2">
    <name type="scientific">Leptospira santarosai</name>
    <dbReference type="NCBI Taxonomy" id="28183"/>
    <lineage>
        <taxon>Bacteria</taxon>
        <taxon>Pseudomonadati</taxon>
        <taxon>Spirochaetota</taxon>
        <taxon>Spirochaetia</taxon>
        <taxon>Leptospirales</taxon>
        <taxon>Leptospiraceae</taxon>
        <taxon>Leptospira</taxon>
    </lineage>
</organism>
<dbReference type="EMBL" id="CP027843">
    <property type="protein sequence ID" value="AVQ12088.1"/>
    <property type="molecule type" value="Genomic_DNA"/>
</dbReference>
<protein>
    <recommendedName>
        <fullName evidence="3">Lipoprotein</fullName>
    </recommendedName>
</protein>
<dbReference type="Proteomes" id="UP000033961">
    <property type="component" value="Chromosome I"/>
</dbReference>
<sequence length="189" mass="21236">MMDCLEAMNPIIRTASSKTKKAVRMCLEKVYGSISAFQICLWILCGVLIGCKEEVVPRKLSFIPNNKNGMVRFQSVEHGQWNGNSKEYYFILKQSENVQGVFQIDSTDSNLKIRLTKKNFLITSTMECISSVSGNTASCRLEIPSLEKGKYVLSVFTEIPLRESESSPRASDYNLFSGIYGKGYADLEL</sequence>
<name>A0A2P1QT55_9LEPT</name>
<evidence type="ECO:0008006" key="3">
    <source>
        <dbReference type="Google" id="ProtNLM"/>
    </source>
</evidence>
<gene>
    <name evidence="1" type="ORF">XB16_1760</name>
</gene>
<dbReference type="NCBIfam" id="NF047554">
    <property type="entry name" value="LIC_10463_fam"/>
    <property type="match status" value="1"/>
</dbReference>
<evidence type="ECO:0000313" key="2">
    <source>
        <dbReference type="Proteomes" id="UP000033961"/>
    </source>
</evidence>
<dbReference type="AlphaFoldDB" id="A0A2P1QT55"/>
<accession>A0A2P1QT55</accession>
<proteinExistence type="predicted"/>
<evidence type="ECO:0000313" key="1">
    <source>
        <dbReference type="EMBL" id="AVQ12088.1"/>
    </source>
</evidence>